<sequence>MPTGVEEIGVVVASLKVALLVYEFLEIACKLADVPEDSKAFLRLLRQVETDFAYAVMLREDNLAQLQRHHSLQDKWIRNVLIATLEEMNDFGKFVQNFDDVRLPTFAERAKYLLRNHKSLALRAESLHGAHNRLLTCINGLHTISIQIQVRDKLLGEAKGMVLSPCSSAPSVLETRQARVFRGRASRRAPGSDDEDDDDHCGEVSPPVKVPEATGSPYAEPPPGYGDQN</sequence>
<evidence type="ECO:0000313" key="3">
    <source>
        <dbReference type="Proteomes" id="UP001583177"/>
    </source>
</evidence>
<organism evidence="2 3">
    <name type="scientific">Diaporthe australafricana</name>
    <dbReference type="NCBI Taxonomy" id="127596"/>
    <lineage>
        <taxon>Eukaryota</taxon>
        <taxon>Fungi</taxon>
        <taxon>Dikarya</taxon>
        <taxon>Ascomycota</taxon>
        <taxon>Pezizomycotina</taxon>
        <taxon>Sordariomycetes</taxon>
        <taxon>Sordariomycetidae</taxon>
        <taxon>Diaporthales</taxon>
        <taxon>Diaporthaceae</taxon>
        <taxon>Diaporthe</taxon>
    </lineage>
</organism>
<evidence type="ECO:0000313" key="2">
    <source>
        <dbReference type="EMBL" id="KAL1882945.1"/>
    </source>
</evidence>
<evidence type="ECO:0008006" key="4">
    <source>
        <dbReference type="Google" id="ProtNLM"/>
    </source>
</evidence>
<accession>A0ABR3Y4R5</accession>
<comment type="caution">
    <text evidence="2">The sequence shown here is derived from an EMBL/GenBank/DDBJ whole genome shotgun (WGS) entry which is preliminary data.</text>
</comment>
<dbReference type="EMBL" id="JAWRVE010000003">
    <property type="protein sequence ID" value="KAL1882945.1"/>
    <property type="molecule type" value="Genomic_DNA"/>
</dbReference>
<dbReference type="Proteomes" id="UP001583177">
    <property type="component" value="Unassembled WGS sequence"/>
</dbReference>
<reference evidence="2 3" key="1">
    <citation type="journal article" date="2024" name="IMA Fungus">
        <title>IMA Genome - F19 : A genome assembly and annotation guide to empower mycologists, including annotated draft genome sequences of Ceratocystis pirilliformis, Diaporthe australafricana, Fusarium ophioides, Paecilomyces lecythidis, and Sporothrix stenoceras.</title>
        <authorList>
            <person name="Aylward J."/>
            <person name="Wilson A.M."/>
            <person name="Visagie C.M."/>
            <person name="Spraker J."/>
            <person name="Barnes I."/>
            <person name="Buitendag C."/>
            <person name="Ceriani C."/>
            <person name="Del Mar Angel L."/>
            <person name="du Plessis D."/>
            <person name="Fuchs T."/>
            <person name="Gasser K."/>
            <person name="Kramer D."/>
            <person name="Li W."/>
            <person name="Munsamy K."/>
            <person name="Piso A."/>
            <person name="Price J.L."/>
            <person name="Sonnekus B."/>
            <person name="Thomas C."/>
            <person name="van der Nest A."/>
            <person name="van Dijk A."/>
            <person name="van Heerden A."/>
            <person name="van Vuuren N."/>
            <person name="Yilmaz N."/>
            <person name="Duong T.A."/>
            <person name="van der Merwe N.A."/>
            <person name="Wingfield M.J."/>
            <person name="Wingfield B.D."/>
        </authorList>
    </citation>
    <scope>NUCLEOTIDE SEQUENCE [LARGE SCALE GENOMIC DNA]</scope>
    <source>
        <strain evidence="2 3">CMW 18300</strain>
    </source>
</reference>
<feature type="compositionally biased region" description="Pro residues" evidence="1">
    <location>
        <begin position="219"/>
        <end position="229"/>
    </location>
</feature>
<proteinExistence type="predicted"/>
<gene>
    <name evidence="2" type="ORF">Daus18300_000583</name>
</gene>
<keyword evidence="3" id="KW-1185">Reference proteome</keyword>
<protein>
    <recommendedName>
        <fullName evidence="4">NACHT-NTPase and P-loop NTPases N-terminal domain-containing protein</fullName>
    </recommendedName>
</protein>
<feature type="region of interest" description="Disordered" evidence="1">
    <location>
        <begin position="181"/>
        <end position="229"/>
    </location>
</feature>
<name>A0ABR3Y4R5_9PEZI</name>
<evidence type="ECO:0000256" key="1">
    <source>
        <dbReference type="SAM" id="MobiDB-lite"/>
    </source>
</evidence>